<accession>M2R1K8</accession>
<dbReference type="STRING" id="914234.M2R1K8"/>
<protein>
    <recommendedName>
        <fullName evidence="1">F-box domain-containing protein</fullName>
    </recommendedName>
</protein>
<sequence>MPGSVGNCSSIIADIIKALGTLAQQCFSDIQIKDPTFKTLENALATSSAFVRQMLNRQIPVNRLPPDLLSAIFRFVPEPEKFPYPKGEWDLYNPNCAAVFKLAQVCMHWRDVTLDTLTLWRRLGDALPAPTIMERARGTPLDIFVAERHVQQTKTLLAEGVPLRGLHPFSPEICPLLIDYPASGSRDPGPMQI</sequence>
<name>M2R1K8_CERS8</name>
<evidence type="ECO:0000313" key="2">
    <source>
        <dbReference type="EMBL" id="EMD32137.1"/>
    </source>
</evidence>
<organism evidence="2 3">
    <name type="scientific">Ceriporiopsis subvermispora (strain B)</name>
    <name type="common">White-rot fungus</name>
    <name type="synonym">Gelatoporia subvermispora</name>
    <dbReference type="NCBI Taxonomy" id="914234"/>
    <lineage>
        <taxon>Eukaryota</taxon>
        <taxon>Fungi</taxon>
        <taxon>Dikarya</taxon>
        <taxon>Basidiomycota</taxon>
        <taxon>Agaricomycotina</taxon>
        <taxon>Agaricomycetes</taxon>
        <taxon>Polyporales</taxon>
        <taxon>Gelatoporiaceae</taxon>
        <taxon>Gelatoporia</taxon>
    </lineage>
</organism>
<dbReference type="Proteomes" id="UP000016930">
    <property type="component" value="Unassembled WGS sequence"/>
</dbReference>
<dbReference type="Pfam" id="PF12937">
    <property type="entry name" value="F-box-like"/>
    <property type="match status" value="1"/>
</dbReference>
<keyword evidence="3" id="KW-1185">Reference proteome</keyword>
<proteinExistence type="predicted"/>
<dbReference type="Gene3D" id="1.20.1280.50">
    <property type="match status" value="1"/>
</dbReference>
<feature type="domain" description="F-box" evidence="1">
    <location>
        <begin position="62"/>
        <end position="123"/>
    </location>
</feature>
<evidence type="ECO:0000313" key="3">
    <source>
        <dbReference type="Proteomes" id="UP000016930"/>
    </source>
</evidence>
<dbReference type="AlphaFoldDB" id="M2R1K8"/>
<dbReference type="HOGENOM" id="CLU_1408583_0_0_1"/>
<dbReference type="InterPro" id="IPR001810">
    <property type="entry name" value="F-box_dom"/>
</dbReference>
<dbReference type="EMBL" id="KB445813">
    <property type="protein sequence ID" value="EMD32137.1"/>
    <property type="molecule type" value="Genomic_DNA"/>
</dbReference>
<dbReference type="OrthoDB" id="2755342at2759"/>
<evidence type="ECO:0000259" key="1">
    <source>
        <dbReference type="Pfam" id="PF12937"/>
    </source>
</evidence>
<reference evidence="2 3" key="1">
    <citation type="journal article" date="2012" name="Proc. Natl. Acad. Sci. U.S.A.">
        <title>Comparative genomics of Ceriporiopsis subvermispora and Phanerochaete chrysosporium provide insight into selective ligninolysis.</title>
        <authorList>
            <person name="Fernandez-Fueyo E."/>
            <person name="Ruiz-Duenas F.J."/>
            <person name="Ferreira P."/>
            <person name="Floudas D."/>
            <person name="Hibbett D.S."/>
            <person name="Canessa P."/>
            <person name="Larrondo L.F."/>
            <person name="James T.Y."/>
            <person name="Seelenfreund D."/>
            <person name="Lobos S."/>
            <person name="Polanco R."/>
            <person name="Tello M."/>
            <person name="Honda Y."/>
            <person name="Watanabe T."/>
            <person name="Watanabe T."/>
            <person name="Ryu J.S."/>
            <person name="Kubicek C.P."/>
            <person name="Schmoll M."/>
            <person name="Gaskell J."/>
            <person name="Hammel K.E."/>
            <person name="St John F.J."/>
            <person name="Vanden Wymelenberg A."/>
            <person name="Sabat G."/>
            <person name="Splinter BonDurant S."/>
            <person name="Syed K."/>
            <person name="Yadav J.S."/>
            <person name="Doddapaneni H."/>
            <person name="Subramanian V."/>
            <person name="Lavin J.L."/>
            <person name="Oguiza J.A."/>
            <person name="Perez G."/>
            <person name="Pisabarro A.G."/>
            <person name="Ramirez L."/>
            <person name="Santoyo F."/>
            <person name="Master E."/>
            <person name="Coutinho P.M."/>
            <person name="Henrissat B."/>
            <person name="Lombard V."/>
            <person name="Magnuson J.K."/>
            <person name="Kuees U."/>
            <person name="Hori C."/>
            <person name="Igarashi K."/>
            <person name="Samejima M."/>
            <person name="Held B.W."/>
            <person name="Barry K.W."/>
            <person name="LaButti K.M."/>
            <person name="Lapidus A."/>
            <person name="Lindquist E.A."/>
            <person name="Lucas S.M."/>
            <person name="Riley R."/>
            <person name="Salamov A.A."/>
            <person name="Hoffmeister D."/>
            <person name="Schwenk D."/>
            <person name="Hadar Y."/>
            <person name="Yarden O."/>
            <person name="de Vries R.P."/>
            <person name="Wiebenga A."/>
            <person name="Stenlid J."/>
            <person name="Eastwood D."/>
            <person name="Grigoriev I.V."/>
            <person name="Berka R.M."/>
            <person name="Blanchette R.A."/>
            <person name="Kersten P."/>
            <person name="Martinez A.T."/>
            <person name="Vicuna R."/>
            <person name="Cullen D."/>
        </authorList>
    </citation>
    <scope>NUCLEOTIDE SEQUENCE [LARGE SCALE GENOMIC DNA]</scope>
    <source>
        <strain evidence="2 3">B</strain>
    </source>
</reference>
<gene>
    <name evidence="2" type="ORF">CERSUDRAFT_88412</name>
</gene>